<dbReference type="AlphaFoldDB" id="A0AA90ZHB6"/>
<protein>
    <submittedName>
        <fullName evidence="1">DUF393 domain-containing protein</fullName>
    </submittedName>
</protein>
<dbReference type="RefSeq" id="WP_171331614.1">
    <property type="nucleotide sequence ID" value="NZ_WVRA01000009.1"/>
</dbReference>
<proteinExistence type="predicted"/>
<dbReference type="Pfam" id="PF04134">
    <property type="entry name" value="DCC1-like"/>
    <property type="match status" value="1"/>
</dbReference>
<dbReference type="EMBL" id="WVRA01000009">
    <property type="protein sequence ID" value="NOE20249.1"/>
    <property type="molecule type" value="Genomic_DNA"/>
</dbReference>
<dbReference type="Proteomes" id="UP000597886">
    <property type="component" value="Unassembled WGS sequence"/>
</dbReference>
<reference evidence="1" key="1">
    <citation type="submission" date="2019-12" db="EMBL/GenBank/DDBJ databases">
        <title>Ruegeria JWLKs population differentiation of coral mucus and skeleton niches.</title>
        <authorList>
            <person name="Luo D."/>
        </authorList>
    </citation>
    <scope>NUCLEOTIDE SEQUENCE</scope>
    <source>
        <strain evidence="1">HKCCD6181</strain>
    </source>
</reference>
<accession>A0AA90ZHB6</accession>
<evidence type="ECO:0000313" key="2">
    <source>
        <dbReference type="Proteomes" id="UP000597886"/>
    </source>
</evidence>
<dbReference type="PANTHER" id="PTHR34290:SF2">
    <property type="entry name" value="OS04G0668800 PROTEIN"/>
    <property type="match status" value="1"/>
</dbReference>
<comment type="caution">
    <text evidence="1">The sequence shown here is derived from an EMBL/GenBank/DDBJ whole genome shotgun (WGS) entry which is preliminary data.</text>
</comment>
<evidence type="ECO:0000313" key="1">
    <source>
        <dbReference type="EMBL" id="NOE20249.1"/>
    </source>
</evidence>
<name>A0AA90ZHB6_9RHOB</name>
<dbReference type="InterPro" id="IPR044691">
    <property type="entry name" value="DCC1_Trx"/>
</dbReference>
<gene>
    <name evidence="1" type="ORF">GS634_19165</name>
</gene>
<dbReference type="PANTHER" id="PTHR34290">
    <property type="entry name" value="SI:CH73-390P7.2"/>
    <property type="match status" value="1"/>
</dbReference>
<dbReference type="InterPro" id="IPR007263">
    <property type="entry name" value="DCC1-like"/>
</dbReference>
<organism evidence="1 2">
    <name type="scientific">Ruegeria atlantica</name>
    <dbReference type="NCBI Taxonomy" id="81569"/>
    <lineage>
        <taxon>Bacteria</taxon>
        <taxon>Pseudomonadati</taxon>
        <taxon>Pseudomonadota</taxon>
        <taxon>Alphaproteobacteria</taxon>
        <taxon>Rhodobacterales</taxon>
        <taxon>Roseobacteraceae</taxon>
        <taxon>Ruegeria</taxon>
    </lineage>
</organism>
<sequence>MDKTDKAEVALTSDDAATDHSFTTVYYDGSCPLCSVEIEHYASCEGAEHLRFVDVSKPNVRIDEDLTRQEAMDRFTVRRPDGELVSGARAFTELWGTLPKWRWLARVASLPGITPLLELAYRCFLPLRPMLSRIASWVGAKSANETGSST</sequence>
<dbReference type="GO" id="GO:0015035">
    <property type="term" value="F:protein-disulfide reductase activity"/>
    <property type="evidence" value="ECO:0007669"/>
    <property type="project" value="InterPro"/>
</dbReference>